<dbReference type="InterPro" id="IPR020568">
    <property type="entry name" value="Ribosomal_Su5_D2-typ_SF"/>
</dbReference>
<keyword evidence="1 3" id="KW-0645">Protease</keyword>
<feature type="active site" evidence="1">
    <location>
        <position position="281"/>
    </location>
</feature>
<dbReference type="GO" id="GO:0005524">
    <property type="term" value="F:ATP binding"/>
    <property type="evidence" value="ECO:0007669"/>
    <property type="project" value="InterPro"/>
</dbReference>
<keyword evidence="1 3" id="KW-0378">Hydrolase</keyword>
<dbReference type="GO" id="GO:0030163">
    <property type="term" value="P:protein catabolic process"/>
    <property type="evidence" value="ECO:0007669"/>
    <property type="project" value="InterPro"/>
</dbReference>
<reference evidence="3 4" key="1">
    <citation type="submission" date="2017-07" db="EMBL/GenBank/DDBJ databases">
        <title>Complete genome sequence of Actinoalloteichus hoggarensis DSM 45943, type strain of Actinoalloteichus hoggarensis.</title>
        <authorList>
            <person name="Ruckert C."/>
            <person name="Nouioui I."/>
            <person name="Willmese J."/>
            <person name="van Wezel G."/>
            <person name="Klenk H.-P."/>
            <person name="Kalinowski J."/>
            <person name="Zotchev S.B."/>
        </authorList>
    </citation>
    <scope>NUCLEOTIDE SEQUENCE [LARGE SCALE GENOMIC DNA]</scope>
    <source>
        <strain evidence="3 4">DSM 45943</strain>
    </source>
</reference>
<dbReference type="InterPro" id="IPR008269">
    <property type="entry name" value="Lon_proteolytic"/>
</dbReference>
<dbReference type="PROSITE" id="PS51786">
    <property type="entry name" value="LON_PROTEOLYTIC"/>
    <property type="match status" value="1"/>
</dbReference>
<dbReference type="SUPFAM" id="SSF50156">
    <property type="entry name" value="PDZ domain-like"/>
    <property type="match status" value="1"/>
</dbReference>
<evidence type="ECO:0000313" key="4">
    <source>
        <dbReference type="Proteomes" id="UP000204221"/>
    </source>
</evidence>
<dbReference type="InterPro" id="IPR036034">
    <property type="entry name" value="PDZ_sf"/>
</dbReference>
<name>A0A221VYN4_9PSEU</name>
<proteinExistence type="inferred from homology"/>
<dbReference type="Gene3D" id="2.30.42.10">
    <property type="match status" value="1"/>
</dbReference>
<dbReference type="Pfam" id="PF05362">
    <property type="entry name" value="Lon_C"/>
    <property type="match status" value="1"/>
</dbReference>
<accession>A0A221VYN4</accession>
<dbReference type="EMBL" id="CP022521">
    <property type="protein sequence ID" value="ASO18604.1"/>
    <property type="molecule type" value="Genomic_DNA"/>
</dbReference>
<protein>
    <recommendedName>
        <fullName evidence="1">endopeptidase La</fullName>
        <ecNumber evidence="1">3.4.21.53</ecNumber>
    </recommendedName>
</protein>
<dbReference type="InterPro" id="IPR027065">
    <property type="entry name" value="Lon_Prtase"/>
</dbReference>
<keyword evidence="1" id="KW-0720">Serine protease</keyword>
<dbReference type="SMART" id="SM00228">
    <property type="entry name" value="PDZ"/>
    <property type="match status" value="1"/>
</dbReference>
<dbReference type="GO" id="GO:0004252">
    <property type="term" value="F:serine-type endopeptidase activity"/>
    <property type="evidence" value="ECO:0007669"/>
    <property type="project" value="UniProtKB-UniRule"/>
</dbReference>
<dbReference type="GO" id="GO:0004176">
    <property type="term" value="F:ATP-dependent peptidase activity"/>
    <property type="evidence" value="ECO:0007669"/>
    <property type="project" value="UniProtKB-UniRule"/>
</dbReference>
<feature type="active site" evidence="1">
    <location>
        <position position="236"/>
    </location>
</feature>
<dbReference type="SUPFAM" id="SSF54211">
    <property type="entry name" value="Ribosomal protein S5 domain 2-like"/>
    <property type="match status" value="1"/>
</dbReference>
<evidence type="ECO:0000256" key="1">
    <source>
        <dbReference type="PROSITE-ProRule" id="PRU01122"/>
    </source>
</evidence>
<sequence length="340" mass="35393">MVSALLVAVFGLLGAFVKVPYVALGPGPTYDTLGELTLQEGSAAEEVISIGEGPEVFPPDGQLRMTTVSVTTELSLFGALGLWGSGRYALAPEEEFYPPDRTQEDVENENRQAFETSQTSAESAALRHLGYPTFVSVGQVVADGPSDGVLEPGDRILSVHGTETVDDRQVQNSLTETAPGDEVRVVVSRDGEERTETVTLGANEGRSHGFLGIVPVTEPEVDFDIDIELSEVGGPSAGLIFALAIVDKLEDGDLTGGATVAGTGEITSDGRVGPIGGIQFKMRAAREEGATVFLVPADNCVEAVPHAPDGLRLVRVETLAGAVDSLESLADGGDDAPTCG</sequence>
<dbReference type="GO" id="GO:0006508">
    <property type="term" value="P:proteolysis"/>
    <property type="evidence" value="ECO:0007669"/>
    <property type="project" value="UniProtKB-KW"/>
</dbReference>
<dbReference type="KEGG" id="ahg:AHOG_04740"/>
<dbReference type="Proteomes" id="UP000204221">
    <property type="component" value="Chromosome"/>
</dbReference>
<comment type="similarity">
    <text evidence="1">Belongs to the peptidase S16 family.</text>
</comment>
<evidence type="ECO:0000259" key="2">
    <source>
        <dbReference type="PROSITE" id="PS51786"/>
    </source>
</evidence>
<dbReference type="Gene3D" id="3.30.230.10">
    <property type="match status" value="1"/>
</dbReference>
<evidence type="ECO:0000313" key="3">
    <source>
        <dbReference type="EMBL" id="ASO18604.1"/>
    </source>
</evidence>
<gene>
    <name evidence="3" type="primary">lon2</name>
    <name evidence="3" type="ORF">AHOG_04740</name>
</gene>
<keyword evidence="4" id="KW-1185">Reference proteome</keyword>
<dbReference type="Pfam" id="PF13180">
    <property type="entry name" value="PDZ_2"/>
    <property type="match status" value="1"/>
</dbReference>
<feature type="domain" description="Lon proteolytic" evidence="2">
    <location>
        <begin position="230"/>
        <end position="329"/>
    </location>
</feature>
<dbReference type="PANTHER" id="PTHR10046">
    <property type="entry name" value="ATP DEPENDENT LON PROTEASE FAMILY MEMBER"/>
    <property type="match status" value="1"/>
</dbReference>
<organism evidence="3 4">
    <name type="scientific">Actinoalloteichus hoggarensis</name>
    <dbReference type="NCBI Taxonomy" id="1470176"/>
    <lineage>
        <taxon>Bacteria</taxon>
        <taxon>Bacillati</taxon>
        <taxon>Actinomycetota</taxon>
        <taxon>Actinomycetes</taxon>
        <taxon>Pseudonocardiales</taxon>
        <taxon>Pseudonocardiaceae</taxon>
        <taxon>Actinoalloteichus</taxon>
    </lineage>
</organism>
<comment type="catalytic activity">
    <reaction evidence="1">
        <text>Hydrolysis of proteins in presence of ATP.</text>
        <dbReference type="EC" id="3.4.21.53"/>
    </reaction>
</comment>
<dbReference type="InterPro" id="IPR014721">
    <property type="entry name" value="Ribsml_uS5_D2-typ_fold_subgr"/>
</dbReference>
<dbReference type="EC" id="3.4.21.53" evidence="1"/>
<dbReference type="InterPro" id="IPR001478">
    <property type="entry name" value="PDZ"/>
</dbReference>
<dbReference type="AlphaFoldDB" id="A0A221VYN4"/>